<reference evidence="4 5" key="2">
    <citation type="submission" date="2016-06" db="EMBL/GenBank/DDBJ databases">
        <title>Pedobacter psychrophilus sp. nov., isolated from Antarctic fragmentary rock.</title>
        <authorList>
            <person name="Svec P."/>
        </authorList>
    </citation>
    <scope>NUCLEOTIDE SEQUENCE [LARGE SCALE GENOMIC DNA]</scope>
    <source>
        <strain evidence="4 5">CCM 8644</strain>
    </source>
</reference>
<sequence>MTKVSLVLQSILDMDNVEEYILEEAEKLFMKYGTRSITMDDIAKQLGMSKKTIYANFKDKDELVTKLIIKMMQHDECSMEERTIQSENAVQEIFLMMDFLKEMLSNINPVIFYDLEKYHNKAYKIMMDFHQTHIYEHVKICLDRGIKENVFREDINTEILSQARVAQINWIFESDLIRSGKHSLYEVIQELSIHFLFGICTLSGHILINNYTNKVKQTI</sequence>
<dbReference type="EMBL" id="LWHJ01000022">
    <property type="protein sequence ID" value="OAQ40746.1"/>
    <property type="molecule type" value="Genomic_DNA"/>
</dbReference>
<dbReference type="AlphaFoldDB" id="A0A179DI55"/>
<dbReference type="RefSeq" id="WP_068821977.1">
    <property type="nucleotide sequence ID" value="NZ_LWHJ01000022.1"/>
</dbReference>
<gene>
    <name evidence="4" type="ORF">A5893_07355</name>
</gene>
<evidence type="ECO:0000256" key="2">
    <source>
        <dbReference type="PROSITE-ProRule" id="PRU00335"/>
    </source>
</evidence>
<feature type="domain" description="HTH tetR-type" evidence="3">
    <location>
        <begin position="15"/>
        <end position="75"/>
    </location>
</feature>
<dbReference type="Proteomes" id="UP000078459">
    <property type="component" value="Unassembled WGS sequence"/>
</dbReference>
<proteinExistence type="predicted"/>
<dbReference type="InterPro" id="IPR036271">
    <property type="entry name" value="Tet_transcr_reg_TetR-rel_C_sf"/>
</dbReference>
<protein>
    <recommendedName>
        <fullName evidence="3">HTH tetR-type domain-containing protein</fullName>
    </recommendedName>
</protein>
<evidence type="ECO:0000313" key="5">
    <source>
        <dbReference type="Proteomes" id="UP000078459"/>
    </source>
</evidence>
<organism evidence="4 5">
    <name type="scientific">Pedobacter psychrophilus</name>
    <dbReference type="NCBI Taxonomy" id="1826909"/>
    <lineage>
        <taxon>Bacteria</taxon>
        <taxon>Pseudomonadati</taxon>
        <taxon>Bacteroidota</taxon>
        <taxon>Sphingobacteriia</taxon>
        <taxon>Sphingobacteriales</taxon>
        <taxon>Sphingobacteriaceae</taxon>
        <taxon>Pedobacter</taxon>
    </lineage>
</organism>
<dbReference type="SUPFAM" id="SSF46689">
    <property type="entry name" value="Homeodomain-like"/>
    <property type="match status" value="1"/>
</dbReference>
<dbReference type="OrthoDB" id="881297at2"/>
<evidence type="ECO:0000313" key="4">
    <source>
        <dbReference type="EMBL" id="OAQ40746.1"/>
    </source>
</evidence>
<dbReference type="STRING" id="1826909.A5893_07355"/>
<name>A0A179DI55_9SPHI</name>
<dbReference type="PRINTS" id="PR00455">
    <property type="entry name" value="HTHTETR"/>
</dbReference>
<keyword evidence="1 2" id="KW-0238">DNA-binding</keyword>
<dbReference type="Gene3D" id="1.10.10.60">
    <property type="entry name" value="Homeodomain-like"/>
    <property type="match status" value="1"/>
</dbReference>
<evidence type="ECO:0000259" key="3">
    <source>
        <dbReference type="PROSITE" id="PS50977"/>
    </source>
</evidence>
<dbReference type="InterPro" id="IPR009057">
    <property type="entry name" value="Homeodomain-like_sf"/>
</dbReference>
<dbReference type="PANTHER" id="PTHR30328">
    <property type="entry name" value="TRANSCRIPTIONAL REPRESSOR"/>
    <property type="match status" value="1"/>
</dbReference>
<accession>A0A179DI55</accession>
<dbReference type="Pfam" id="PF00440">
    <property type="entry name" value="TetR_N"/>
    <property type="match status" value="1"/>
</dbReference>
<dbReference type="Gene3D" id="1.10.357.10">
    <property type="entry name" value="Tetracycline Repressor, domain 2"/>
    <property type="match status" value="1"/>
</dbReference>
<evidence type="ECO:0000256" key="1">
    <source>
        <dbReference type="ARBA" id="ARBA00023125"/>
    </source>
</evidence>
<dbReference type="SUPFAM" id="SSF48498">
    <property type="entry name" value="Tetracyclin repressor-like, C-terminal domain"/>
    <property type="match status" value="1"/>
</dbReference>
<keyword evidence="5" id="KW-1185">Reference proteome</keyword>
<dbReference type="InterPro" id="IPR050109">
    <property type="entry name" value="HTH-type_TetR-like_transc_reg"/>
</dbReference>
<feature type="DNA-binding region" description="H-T-H motif" evidence="2">
    <location>
        <begin position="38"/>
        <end position="57"/>
    </location>
</feature>
<dbReference type="PANTHER" id="PTHR30328:SF54">
    <property type="entry name" value="HTH-TYPE TRANSCRIPTIONAL REPRESSOR SCO4008"/>
    <property type="match status" value="1"/>
</dbReference>
<dbReference type="GO" id="GO:0003677">
    <property type="term" value="F:DNA binding"/>
    <property type="evidence" value="ECO:0007669"/>
    <property type="project" value="UniProtKB-UniRule"/>
</dbReference>
<reference evidence="4 5" key="1">
    <citation type="submission" date="2016-04" db="EMBL/GenBank/DDBJ databases">
        <authorList>
            <person name="Evans L.H."/>
            <person name="Alamgir A."/>
            <person name="Owens N."/>
            <person name="Weber N.D."/>
            <person name="Virtaneva K."/>
            <person name="Barbian K."/>
            <person name="Babar A."/>
            <person name="Rosenke K."/>
        </authorList>
    </citation>
    <scope>NUCLEOTIDE SEQUENCE [LARGE SCALE GENOMIC DNA]</scope>
    <source>
        <strain evidence="4 5">CCM 8644</strain>
    </source>
</reference>
<dbReference type="PROSITE" id="PS50977">
    <property type="entry name" value="HTH_TETR_2"/>
    <property type="match status" value="1"/>
</dbReference>
<comment type="caution">
    <text evidence="4">The sequence shown here is derived from an EMBL/GenBank/DDBJ whole genome shotgun (WGS) entry which is preliminary data.</text>
</comment>
<dbReference type="InterPro" id="IPR001647">
    <property type="entry name" value="HTH_TetR"/>
</dbReference>